<evidence type="ECO:0000256" key="1">
    <source>
        <dbReference type="ARBA" id="ARBA00007150"/>
    </source>
</evidence>
<evidence type="ECO:0000256" key="4">
    <source>
        <dbReference type="ARBA" id="ARBA00022692"/>
    </source>
</evidence>
<dbReference type="PANTHER" id="PTHR30589">
    <property type="entry name" value="PROLIPOPROTEIN DIACYLGLYCERYL TRANSFERASE"/>
    <property type="match status" value="1"/>
</dbReference>
<dbReference type="GO" id="GO:0005886">
    <property type="term" value="C:plasma membrane"/>
    <property type="evidence" value="ECO:0007669"/>
    <property type="project" value="UniProtKB-SubCell"/>
</dbReference>
<dbReference type="PROSITE" id="PS01311">
    <property type="entry name" value="LGT"/>
    <property type="match status" value="1"/>
</dbReference>
<evidence type="ECO:0000256" key="7">
    <source>
        <dbReference type="HAMAP-Rule" id="MF_01147"/>
    </source>
</evidence>
<keyword evidence="2 7" id="KW-1003">Cell membrane</keyword>
<dbReference type="EMBL" id="MSLT01000012">
    <property type="protein sequence ID" value="OUD14434.1"/>
    <property type="molecule type" value="Genomic_DNA"/>
</dbReference>
<comment type="similarity">
    <text evidence="1 7">Belongs to the Lgt family.</text>
</comment>
<dbReference type="Pfam" id="PF01790">
    <property type="entry name" value="LGT"/>
    <property type="match status" value="1"/>
</dbReference>
<keyword evidence="3 7" id="KW-0808">Transferase</keyword>
<dbReference type="GO" id="GO:0042158">
    <property type="term" value="P:lipoprotein biosynthetic process"/>
    <property type="evidence" value="ECO:0007669"/>
    <property type="project" value="UniProtKB-UniRule"/>
</dbReference>
<feature type="binding site" evidence="7">
    <location>
        <position position="140"/>
    </location>
    <ligand>
        <name>a 1,2-diacyl-sn-glycero-3-phospho-(1'-sn-glycerol)</name>
        <dbReference type="ChEBI" id="CHEBI:64716"/>
    </ligand>
</feature>
<comment type="pathway">
    <text evidence="7">Protein modification; lipoprotein biosynthesis (diacylglyceryl transfer).</text>
</comment>
<dbReference type="OrthoDB" id="871140at2"/>
<dbReference type="Proteomes" id="UP000194798">
    <property type="component" value="Unassembled WGS sequence"/>
</dbReference>
<dbReference type="HAMAP" id="MF_01147">
    <property type="entry name" value="Lgt"/>
    <property type="match status" value="1"/>
</dbReference>
<feature type="transmembrane region" description="Helical" evidence="7">
    <location>
        <begin position="20"/>
        <end position="37"/>
    </location>
</feature>
<name>A0A251X9F8_9GAMM</name>
<keyword evidence="6 7" id="KW-0472">Membrane</keyword>
<keyword evidence="4 7" id="KW-0812">Transmembrane</keyword>
<comment type="catalytic activity">
    <reaction evidence="7">
        <text>L-cysteinyl-[prolipoprotein] + a 1,2-diacyl-sn-glycero-3-phospho-(1'-sn-glycerol) = an S-1,2-diacyl-sn-glyceryl-L-cysteinyl-[prolipoprotein] + sn-glycerol 1-phosphate + H(+)</text>
        <dbReference type="Rhea" id="RHEA:56712"/>
        <dbReference type="Rhea" id="RHEA-COMP:14679"/>
        <dbReference type="Rhea" id="RHEA-COMP:14680"/>
        <dbReference type="ChEBI" id="CHEBI:15378"/>
        <dbReference type="ChEBI" id="CHEBI:29950"/>
        <dbReference type="ChEBI" id="CHEBI:57685"/>
        <dbReference type="ChEBI" id="CHEBI:64716"/>
        <dbReference type="ChEBI" id="CHEBI:140658"/>
        <dbReference type="EC" id="2.5.1.145"/>
    </reaction>
</comment>
<organism evidence="8 9">
    <name type="scientific">Thioflexithrix psekupsensis</name>
    <dbReference type="NCBI Taxonomy" id="1570016"/>
    <lineage>
        <taxon>Bacteria</taxon>
        <taxon>Pseudomonadati</taxon>
        <taxon>Pseudomonadota</taxon>
        <taxon>Gammaproteobacteria</taxon>
        <taxon>Thiotrichales</taxon>
        <taxon>Thioflexithrix</taxon>
    </lineage>
</organism>
<protein>
    <recommendedName>
        <fullName evidence="7">Phosphatidylglycerol--prolipoprotein diacylglyceryl transferase</fullName>
        <ecNumber evidence="7">2.5.1.145</ecNumber>
    </recommendedName>
</protein>
<accession>A0A251X9F8</accession>
<evidence type="ECO:0000256" key="3">
    <source>
        <dbReference type="ARBA" id="ARBA00022679"/>
    </source>
</evidence>
<proteinExistence type="inferred from homology"/>
<feature type="transmembrane region" description="Helical" evidence="7">
    <location>
        <begin position="57"/>
        <end position="77"/>
    </location>
</feature>
<dbReference type="AlphaFoldDB" id="A0A251X9F8"/>
<evidence type="ECO:0000256" key="2">
    <source>
        <dbReference type="ARBA" id="ARBA00022475"/>
    </source>
</evidence>
<evidence type="ECO:0000256" key="5">
    <source>
        <dbReference type="ARBA" id="ARBA00022989"/>
    </source>
</evidence>
<dbReference type="NCBIfam" id="TIGR00544">
    <property type="entry name" value="lgt"/>
    <property type="match status" value="1"/>
</dbReference>
<reference evidence="8 9" key="1">
    <citation type="submission" date="2016-12" db="EMBL/GenBank/DDBJ databases">
        <title>Thioflexothrix psekupsii D3 genome sequencing and assembly.</title>
        <authorList>
            <person name="Fomenkov A."/>
            <person name="Vincze T."/>
            <person name="Grabovich M."/>
            <person name="Anton B.P."/>
            <person name="Dubinina G."/>
            <person name="Orlova M."/>
            <person name="Belousova E."/>
            <person name="Roberts R.J."/>
        </authorList>
    </citation>
    <scope>NUCLEOTIDE SEQUENCE [LARGE SCALE GENOMIC DNA]</scope>
    <source>
        <strain evidence="8">D3</strain>
    </source>
</reference>
<dbReference type="GO" id="GO:0008961">
    <property type="term" value="F:phosphatidylglycerol-prolipoprotein diacylglyceryl transferase activity"/>
    <property type="evidence" value="ECO:0007669"/>
    <property type="project" value="UniProtKB-UniRule"/>
</dbReference>
<dbReference type="UniPathway" id="UPA00664"/>
<feature type="transmembrane region" description="Helical" evidence="7">
    <location>
        <begin position="121"/>
        <end position="141"/>
    </location>
</feature>
<keyword evidence="9" id="KW-1185">Reference proteome</keyword>
<feature type="transmembrane region" description="Helical" evidence="7">
    <location>
        <begin position="239"/>
        <end position="259"/>
    </location>
</feature>
<comment type="subcellular location">
    <subcellularLocation>
        <location evidence="7">Cell membrane</location>
        <topology evidence="7">Multi-pass membrane protein</topology>
    </subcellularLocation>
</comment>
<sequence>MLTYPSIDPVAFSIGPLAVHWYGLMYLFGFTLAWWLGLRRIRAPYSPLNNTEQLSDLLFYCAMGVILGGRLGYVLFYDLASYIAHPLNILQVWRGGMSFHGGLIGVLLAVWLYSRRIQCHFFAITDFIAPLIPIALGLGRIGNFINGELWGRPTDLPWGMIFPDPAAGYIARHPSQLYQALAEGIVLFLLLWLYSRKPRPMMAVSGLFLMGYGVLRLFTEFFRTPDAHLGFIAFDWLTMGQVLSIPMIGAGVILMVLAYRRAAK</sequence>
<keyword evidence="5 7" id="KW-1133">Transmembrane helix</keyword>
<dbReference type="RefSeq" id="WP_086488215.1">
    <property type="nucleotide sequence ID" value="NZ_MSLT01000012.1"/>
</dbReference>
<feature type="transmembrane region" description="Helical" evidence="7">
    <location>
        <begin position="97"/>
        <end position="114"/>
    </location>
</feature>
<evidence type="ECO:0000313" key="8">
    <source>
        <dbReference type="EMBL" id="OUD14434.1"/>
    </source>
</evidence>
<dbReference type="PANTHER" id="PTHR30589:SF0">
    <property type="entry name" value="PHOSPHATIDYLGLYCEROL--PROLIPOPROTEIN DIACYLGLYCERYL TRANSFERASE"/>
    <property type="match status" value="1"/>
</dbReference>
<comment type="caution">
    <text evidence="8">The sequence shown here is derived from an EMBL/GenBank/DDBJ whole genome shotgun (WGS) entry which is preliminary data.</text>
</comment>
<evidence type="ECO:0000256" key="6">
    <source>
        <dbReference type="ARBA" id="ARBA00023136"/>
    </source>
</evidence>
<feature type="transmembrane region" description="Helical" evidence="7">
    <location>
        <begin position="201"/>
        <end position="219"/>
    </location>
</feature>
<dbReference type="InterPro" id="IPR001640">
    <property type="entry name" value="Lgt"/>
</dbReference>
<dbReference type="EC" id="2.5.1.145" evidence="7"/>
<comment type="function">
    <text evidence="7">Catalyzes the transfer of the diacylglyceryl group from phosphatidylglycerol to the sulfhydryl group of the N-terminal cysteine of a prolipoprotein, the first step in the formation of mature lipoproteins.</text>
</comment>
<keyword evidence="8" id="KW-0449">Lipoprotein</keyword>
<evidence type="ECO:0000313" key="9">
    <source>
        <dbReference type="Proteomes" id="UP000194798"/>
    </source>
</evidence>
<feature type="transmembrane region" description="Helical" evidence="7">
    <location>
        <begin position="177"/>
        <end position="194"/>
    </location>
</feature>
<gene>
    <name evidence="7" type="primary">lgt</name>
    <name evidence="8" type="ORF">TPSD3_09000</name>
</gene>